<organism evidence="1 2">
    <name type="scientific">OM182 bacterium</name>
    <dbReference type="NCBI Taxonomy" id="2510334"/>
    <lineage>
        <taxon>Bacteria</taxon>
        <taxon>Pseudomonadati</taxon>
        <taxon>Pseudomonadota</taxon>
        <taxon>Gammaproteobacteria</taxon>
        <taxon>OMG group</taxon>
        <taxon>OM182 clade</taxon>
    </lineage>
</organism>
<comment type="caution">
    <text evidence="1">The sequence shown here is derived from an EMBL/GenBank/DDBJ whole genome shotgun (WGS) entry which is preliminary data.</text>
</comment>
<name>A0A520RWU1_9GAMM</name>
<dbReference type="AlphaFoldDB" id="A0A520RWU1"/>
<proteinExistence type="predicted"/>
<evidence type="ECO:0008006" key="3">
    <source>
        <dbReference type="Google" id="ProtNLM"/>
    </source>
</evidence>
<protein>
    <recommendedName>
        <fullName evidence="3">Bacteriocin</fullName>
    </recommendedName>
</protein>
<dbReference type="EMBL" id="SHAH01000086">
    <property type="protein sequence ID" value="RZO74720.1"/>
    <property type="molecule type" value="Genomic_DNA"/>
</dbReference>
<sequence length="74" mass="7717">MRELTEKEMESVAGGGYIADTAAEWGAIGTVVGYVADTTIAGATRGGFAVAMLGTSFTGGYYVGSQLYDWYTDS</sequence>
<reference evidence="1 2" key="1">
    <citation type="submission" date="2019-02" db="EMBL/GenBank/DDBJ databases">
        <title>Prokaryotic population dynamics and viral predation in marine succession experiment using metagenomics: the confinement effect.</title>
        <authorList>
            <person name="Haro-Moreno J.M."/>
            <person name="Rodriguez-Valera F."/>
            <person name="Lopez-Perez M."/>
        </authorList>
    </citation>
    <scope>NUCLEOTIDE SEQUENCE [LARGE SCALE GENOMIC DNA]</scope>
    <source>
        <strain evidence="1">MED-G158</strain>
    </source>
</reference>
<gene>
    <name evidence="1" type="ORF">EVA69_05455</name>
</gene>
<accession>A0A520RWU1</accession>
<dbReference type="Proteomes" id="UP000320404">
    <property type="component" value="Unassembled WGS sequence"/>
</dbReference>
<evidence type="ECO:0000313" key="1">
    <source>
        <dbReference type="EMBL" id="RZO74720.1"/>
    </source>
</evidence>
<evidence type="ECO:0000313" key="2">
    <source>
        <dbReference type="Proteomes" id="UP000320404"/>
    </source>
</evidence>